<feature type="transmembrane region" description="Helical" evidence="1">
    <location>
        <begin position="112"/>
        <end position="136"/>
    </location>
</feature>
<evidence type="ECO:0000313" key="2">
    <source>
        <dbReference type="Proteomes" id="UP000694844"/>
    </source>
</evidence>
<dbReference type="OrthoDB" id="10580892at2759"/>
<sequence length="178" mass="20153">MESKNTVVFCTWLRIMLLLFILVAVANGIPLGSYNVTFPCGPPVNNQRCRFPVEFCDTNQGSCSFCNEDICREQDSDPSCRAFCLDMVSSPTMAPIVKHSSEEKAFWEHPEYFQISMITCGVLILLLVAICIRLCLRLREATKPKILDKPITMNVQQDVNLHNMNYTERNNIVANPVS</sequence>
<proteinExistence type="predicted"/>
<protein>
    <submittedName>
        <fullName evidence="3">Uncharacterized protein LOC111121636</fullName>
    </submittedName>
</protein>
<dbReference type="GeneID" id="111121636"/>
<accession>A0A8B8CS88</accession>
<dbReference type="RefSeq" id="XP_022318702.1">
    <property type="nucleotide sequence ID" value="XM_022462994.1"/>
</dbReference>
<name>A0A8B8CS88_CRAVI</name>
<dbReference type="KEGG" id="cvn:111121636"/>
<reference evidence="3" key="1">
    <citation type="submission" date="2025-08" db="UniProtKB">
        <authorList>
            <consortium name="RefSeq"/>
        </authorList>
    </citation>
    <scope>IDENTIFICATION</scope>
    <source>
        <tissue evidence="3">Whole sample</tissue>
    </source>
</reference>
<feature type="transmembrane region" description="Helical" evidence="1">
    <location>
        <begin position="7"/>
        <end position="29"/>
    </location>
</feature>
<dbReference type="Proteomes" id="UP000694844">
    <property type="component" value="Chromosome 2"/>
</dbReference>
<evidence type="ECO:0000256" key="1">
    <source>
        <dbReference type="SAM" id="Phobius"/>
    </source>
</evidence>
<evidence type="ECO:0000313" key="3">
    <source>
        <dbReference type="RefSeq" id="XP_022318702.1"/>
    </source>
</evidence>
<organism evidence="2 3">
    <name type="scientific">Crassostrea virginica</name>
    <name type="common">Eastern oyster</name>
    <dbReference type="NCBI Taxonomy" id="6565"/>
    <lineage>
        <taxon>Eukaryota</taxon>
        <taxon>Metazoa</taxon>
        <taxon>Spiralia</taxon>
        <taxon>Lophotrochozoa</taxon>
        <taxon>Mollusca</taxon>
        <taxon>Bivalvia</taxon>
        <taxon>Autobranchia</taxon>
        <taxon>Pteriomorphia</taxon>
        <taxon>Ostreida</taxon>
        <taxon>Ostreoidea</taxon>
        <taxon>Ostreidae</taxon>
        <taxon>Crassostrea</taxon>
    </lineage>
</organism>
<keyword evidence="1" id="KW-0812">Transmembrane</keyword>
<keyword evidence="2" id="KW-1185">Reference proteome</keyword>
<gene>
    <name evidence="3" type="primary">LOC111121636</name>
</gene>
<keyword evidence="1" id="KW-1133">Transmembrane helix</keyword>
<keyword evidence="1" id="KW-0472">Membrane</keyword>
<dbReference type="AlphaFoldDB" id="A0A8B8CS88"/>